<protein>
    <recommendedName>
        <fullName evidence="3">N4-gp56 family major capsid protein</fullName>
    </recommendedName>
</protein>
<evidence type="ECO:0008006" key="3">
    <source>
        <dbReference type="Google" id="ProtNLM"/>
    </source>
</evidence>
<reference evidence="1" key="1">
    <citation type="journal article" date="2022" name="Int. J. Syst. Evol. Microbiol.">
        <title>Genome-based, phenotypic and chemotaxonomic classification of Faecalibacterium strains: proposal of three novel species Faecalibacterium duncaniae sp. nov., Faecalibacterium hattorii sp. nov. and Faecalibacterium gallinarum sp. nov. .</title>
        <authorList>
            <person name="Sakamoto M."/>
            <person name="Sakurai N."/>
            <person name="Tanno H."/>
            <person name="Iino T."/>
            <person name="Ohkuma M."/>
            <person name="Endo A."/>
        </authorList>
    </citation>
    <scope>NUCLEOTIDE SEQUENCE</scope>
    <source>
        <strain evidence="1">JCM 17207</strain>
    </source>
</reference>
<dbReference type="NCBIfam" id="TIGR04387">
    <property type="entry name" value="capsid_maj_N4"/>
    <property type="match status" value="1"/>
</dbReference>
<dbReference type="Pfam" id="PF25209">
    <property type="entry name" value="Phage_capsid_4"/>
    <property type="match status" value="1"/>
</dbReference>
<gene>
    <name evidence="1" type="ORF">JCM17207_17630</name>
</gene>
<comment type="caution">
    <text evidence="1">The sequence shown here is derived from an EMBL/GenBank/DDBJ whole genome shotgun (WGS) entry which is preliminary data.</text>
</comment>
<dbReference type="RefSeq" id="WP_373871949.1">
    <property type="nucleotide sequence ID" value="NZ_BQKV01000065.1"/>
</dbReference>
<sequence length="342" mass="37299">MEIKNKTRFPFALQLFAQLPNTTASEGLSVEMKTFYEKRLIDQAEPRLVHDQFADFYPVPVGGGKTIEFRKYDSLPKATTPLTEGVTPDGQSLNVTNITSDLHQYGGWTPLTDVLQMTAIDNNVVQATRILASQAGRTMDSITRDVLAGGTNVIYAPKVSEDGTETPVSSRADLDETCKLTPKLFFQAAAQLGAMNADTIGDSYVAIIHPYAAYDLKTSKEWIEVHKYADPEAMFRGEIGKLGNIRFIETSEAKIWKDETCPGSGASAVFGTLVLGAHAYGVTELEGGGLEHIVKQLGYGDDPLNQRASVGWKGMRAAERLVEQYMVRIESLSSYSATAAAN</sequence>
<dbReference type="AlphaFoldDB" id="A0AA37IZJ8"/>
<proteinExistence type="predicted"/>
<dbReference type="Proteomes" id="UP001055185">
    <property type="component" value="Unassembled WGS sequence"/>
</dbReference>
<organism evidence="1 2">
    <name type="scientific">Faecalibacterium gallinarum</name>
    <dbReference type="NCBI Taxonomy" id="2903556"/>
    <lineage>
        <taxon>Bacteria</taxon>
        <taxon>Bacillati</taxon>
        <taxon>Bacillota</taxon>
        <taxon>Clostridia</taxon>
        <taxon>Eubacteriales</taxon>
        <taxon>Oscillospiraceae</taxon>
        <taxon>Faecalibacterium</taxon>
    </lineage>
</organism>
<evidence type="ECO:0000313" key="2">
    <source>
        <dbReference type="Proteomes" id="UP001055185"/>
    </source>
</evidence>
<dbReference type="EMBL" id="BQKV01000065">
    <property type="protein sequence ID" value="GJN65138.1"/>
    <property type="molecule type" value="Genomic_DNA"/>
</dbReference>
<accession>A0AA37IZJ8</accession>
<evidence type="ECO:0000313" key="1">
    <source>
        <dbReference type="EMBL" id="GJN65138.1"/>
    </source>
</evidence>
<keyword evidence="2" id="KW-1185">Reference proteome</keyword>
<name>A0AA37IZJ8_9FIRM</name>